<keyword evidence="3" id="KW-1185">Reference proteome</keyword>
<comment type="caution">
    <text evidence="2">The sequence shown here is derived from an EMBL/GenBank/DDBJ whole genome shotgun (WGS) entry which is preliminary data.</text>
</comment>
<dbReference type="EMBL" id="PVMZ01000015">
    <property type="protein sequence ID" value="PRX17619.1"/>
    <property type="molecule type" value="Genomic_DNA"/>
</dbReference>
<dbReference type="GO" id="GO:0016787">
    <property type="term" value="F:hydrolase activity"/>
    <property type="evidence" value="ECO:0007669"/>
    <property type="project" value="UniProtKB-KW"/>
</dbReference>
<dbReference type="Proteomes" id="UP000239415">
    <property type="component" value="Unassembled WGS sequence"/>
</dbReference>
<evidence type="ECO:0000313" key="3">
    <source>
        <dbReference type="Proteomes" id="UP000239415"/>
    </source>
</evidence>
<proteinExistence type="predicted"/>
<reference evidence="2 3" key="1">
    <citation type="submission" date="2018-03" db="EMBL/GenBank/DDBJ databases">
        <title>Genomic Encyclopedia of Archaeal and Bacterial Type Strains, Phase II (KMG-II): from individual species to whole genera.</title>
        <authorList>
            <person name="Goeker M."/>
        </authorList>
    </citation>
    <scope>NUCLEOTIDE SEQUENCE [LARGE SCALE GENOMIC DNA]</scope>
    <source>
        <strain evidence="2 3">DSM 43146</strain>
    </source>
</reference>
<organism evidence="2 3">
    <name type="scientific">Actinoplanes italicus</name>
    <dbReference type="NCBI Taxonomy" id="113567"/>
    <lineage>
        <taxon>Bacteria</taxon>
        <taxon>Bacillati</taxon>
        <taxon>Actinomycetota</taxon>
        <taxon>Actinomycetes</taxon>
        <taxon>Micromonosporales</taxon>
        <taxon>Micromonosporaceae</taxon>
        <taxon>Actinoplanes</taxon>
    </lineage>
</organism>
<dbReference type="OrthoDB" id="5969911at2"/>
<dbReference type="AlphaFoldDB" id="A0A2T0K4P1"/>
<dbReference type="RefSeq" id="WP_106324969.1">
    <property type="nucleotide sequence ID" value="NZ_BOMO01000141.1"/>
</dbReference>
<evidence type="ECO:0000313" key="2">
    <source>
        <dbReference type="EMBL" id="PRX17619.1"/>
    </source>
</evidence>
<sequence length="550" mass="59301">MSELTLPLLLATDVSSWHTAADTWQQLSQRIDDAAERLIRGTRDLAHVWSSGAGATAAHGRADRLRSEVSNSYNPARRVFDAMDRHAYGMDALRRQAEEILAAARQAGYTVDTATLDITAPASYYQGGNLDRTGRAIGMLGGDLRSVLEQARALDDSTANAINVNVPTTGTAFGTNRLQPVTADDLREQAGRTPAEVNAWWSVLTPEQQEQAIRDFPDLVGWLDGVPATDRDLANRAILDRETAALTGRLGEIDSRLAYLQSMFDQGRIYEVYPTEIDPRSAMDREMLNLGAERGPLAGKIEGLGAISDRLAVSQPPAFLLGLSTADDGRAIVSVNNPDTANNVLTYVPGTTADLAGARGDIDRADKMEGDARQADPDAATASIYWLGYDAPDLIPNAASSEYAEKGAVDLTDFQSGLRATHEGDVPSRNTVLGHSYGSTVMGHSAMQPGFQADAAIFVGSPGVDVNHVSQLPGLPRDGIYATRAENDAIKWIPDLDVAHGNDPVRSDFGAWVFPSDPGDPVRQDHTHSAYWNERNIARDNFAKIITGRL</sequence>
<gene>
    <name evidence="2" type="ORF">CLV67_115122</name>
</gene>
<evidence type="ECO:0000259" key="1">
    <source>
        <dbReference type="Pfam" id="PF06259"/>
    </source>
</evidence>
<accession>A0A2T0K4P1</accession>
<dbReference type="InterPro" id="IPR010427">
    <property type="entry name" value="DUF1023"/>
</dbReference>
<feature type="domain" description="DUF1023" evidence="1">
    <location>
        <begin position="326"/>
        <end position="497"/>
    </location>
</feature>
<dbReference type="Pfam" id="PF06259">
    <property type="entry name" value="Abhydrolase_8"/>
    <property type="match status" value="1"/>
</dbReference>
<name>A0A2T0K4P1_9ACTN</name>
<keyword evidence="2" id="KW-0378">Hydrolase</keyword>
<protein>
    <submittedName>
        <fullName evidence="2">Alpha/beta hydrolase family protein</fullName>
    </submittedName>
</protein>